<reference evidence="1 2" key="1">
    <citation type="journal article" date="2023" name="Nucleic Acids Res.">
        <title>The hologenome of Daphnia magna reveals possible DNA methylation and microbiome-mediated evolution of the host genome.</title>
        <authorList>
            <person name="Chaturvedi A."/>
            <person name="Li X."/>
            <person name="Dhandapani V."/>
            <person name="Marshall H."/>
            <person name="Kissane S."/>
            <person name="Cuenca-Cambronero M."/>
            <person name="Asole G."/>
            <person name="Calvet F."/>
            <person name="Ruiz-Romero M."/>
            <person name="Marangio P."/>
            <person name="Guigo R."/>
            <person name="Rago D."/>
            <person name="Mirbahai L."/>
            <person name="Eastwood N."/>
            <person name="Colbourne J.K."/>
            <person name="Zhou J."/>
            <person name="Mallon E."/>
            <person name="Orsini L."/>
        </authorList>
    </citation>
    <scope>NUCLEOTIDE SEQUENCE [LARGE SCALE GENOMIC DNA]</scope>
    <source>
        <strain evidence="1">LRV0_1</strain>
    </source>
</reference>
<proteinExistence type="predicted"/>
<name>A0ABR0A4B6_9CRUS</name>
<evidence type="ECO:0000313" key="2">
    <source>
        <dbReference type="Proteomes" id="UP001234178"/>
    </source>
</evidence>
<evidence type="ECO:0000313" key="1">
    <source>
        <dbReference type="EMBL" id="KAK4019977.1"/>
    </source>
</evidence>
<dbReference type="Proteomes" id="UP001234178">
    <property type="component" value="Unassembled WGS sequence"/>
</dbReference>
<gene>
    <name evidence="1" type="ORF">OUZ56_001975</name>
</gene>
<organism evidence="1 2">
    <name type="scientific">Daphnia magna</name>
    <dbReference type="NCBI Taxonomy" id="35525"/>
    <lineage>
        <taxon>Eukaryota</taxon>
        <taxon>Metazoa</taxon>
        <taxon>Ecdysozoa</taxon>
        <taxon>Arthropoda</taxon>
        <taxon>Crustacea</taxon>
        <taxon>Branchiopoda</taxon>
        <taxon>Diplostraca</taxon>
        <taxon>Cladocera</taxon>
        <taxon>Anomopoda</taxon>
        <taxon>Daphniidae</taxon>
        <taxon>Daphnia</taxon>
    </lineage>
</organism>
<keyword evidence="2" id="KW-1185">Reference proteome</keyword>
<protein>
    <submittedName>
        <fullName evidence="1">Uncharacterized protein</fullName>
    </submittedName>
</protein>
<comment type="caution">
    <text evidence="1">The sequence shown here is derived from an EMBL/GenBank/DDBJ whole genome shotgun (WGS) entry which is preliminary data.</text>
</comment>
<dbReference type="EMBL" id="JAOYFB010000036">
    <property type="protein sequence ID" value="KAK4019977.1"/>
    <property type="molecule type" value="Genomic_DNA"/>
</dbReference>
<sequence length="60" mass="6980">MEESPNISWERTARQGETLNFKEKMTRFFFPTLLCDSLTIRRCWLGNCECVGDEFSAGRA</sequence>
<accession>A0ABR0A4B6</accession>